<comment type="caution">
    <text evidence="2">The sequence shown here is derived from an EMBL/GenBank/DDBJ whole genome shotgun (WGS) entry which is preliminary data.</text>
</comment>
<sequence length="629" mass="72180">MADDPSDAIEARLVAQAASLFEVHDNVSRVISNLDLPVSDFQDEYDITMSDSFDFEAMVRLYLYKEVSGLNQEDVTDRVQKWSYLQLRFGLDRAPTQQALSYTERNRFSLGLRRLLGKVADGIHDAGSEEGIQAKELASPDTNPSPDEIEESSTPIHHYVDNQAPDIISAALDDVCPALDTQRRHNTVHDDRTVWEHQILMSLSDRAGTRSAFRTFNKFRGNALHHDTHLRAVKKLGTPSSYQYTFDDFSTGKRPVPDWRRVTDAIQPQFNDAVDNLLDMIRPADEFTEPVVAAIDTIRVPVSVTPYKGRDDEEPDDPRVVVNKQSGNTRVPKEDYPKMINGRKGKPYAYEYATLTIVGRNAPIVLAVEPIRHDSRWELETGMSVSWAEVVDRLMEQATELVDIHLVMADREFDRHGVLHVLDQYHDVDYLLPKKKDSKALKQEVDTVRYDPTLKSRVRPGTLYLRDETPYIDVDRDTTVGDDNRSHDVNFMYVPAEKEDWVHTETNDVQYTVFVTNRDDVSPLDALGFTDRYSKRWDIEIEYKMIQPLIPSIASKDYRMRYFSFVFSCLLYNLWRLTDHSLKVLVTEAYDDYGRFPFDDRLDPLLTMPDFLASALILMFCDGGLDPPD</sequence>
<keyword evidence="3" id="KW-1185">Reference proteome</keyword>
<proteinExistence type="predicted"/>
<feature type="region of interest" description="Disordered" evidence="1">
    <location>
        <begin position="306"/>
        <end position="338"/>
    </location>
</feature>
<evidence type="ECO:0000313" key="2">
    <source>
        <dbReference type="EMBL" id="MFC7142738.1"/>
    </source>
</evidence>
<accession>A0ABD5YA32</accession>
<dbReference type="EMBL" id="JBHTAS010000001">
    <property type="protein sequence ID" value="MFC7142738.1"/>
    <property type="molecule type" value="Genomic_DNA"/>
</dbReference>
<name>A0ABD5YA32_9EURY</name>
<dbReference type="InterPro" id="IPR012337">
    <property type="entry name" value="RNaseH-like_sf"/>
</dbReference>
<dbReference type="GeneID" id="78823087"/>
<reference evidence="2 3" key="1">
    <citation type="journal article" date="2019" name="Int. J. Syst. Evol. Microbiol.">
        <title>The Global Catalogue of Microorganisms (GCM) 10K type strain sequencing project: providing services to taxonomists for standard genome sequencing and annotation.</title>
        <authorList>
            <consortium name="The Broad Institute Genomics Platform"/>
            <consortium name="The Broad Institute Genome Sequencing Center for Infectious Disease"/>
            <person name="Wu L."/>
            <person name="Ma J."/>
        </authorList>
    </citation>
    <scope>NUCLEOTIDE SEQUENCE [LARGE SCALE GENOMIC DNA]</scope>
    <source>
        <strain evidence="2 3">XZYJT29</strain>
    </source>
</reference>
<organism evidence="2 3">
    <name type="scientific">Halosimplex aquaticum</name>
    <dbReference type="NCBI Taxonomy" id="3026162"/>
    <lineage>
        <taxon>Archaea</taxon>
        <taxon>Methanobacteriati</taxon>
        <taxon>Methanobacteriota</taxon>
        <taxon>Stenosarchaea group</taxon>
        <taxon>Halobacteria</taxon>
        <taxon>Halobacteriales</taxon>
        <taxon>Haloarculaceae</taxon>
        <taxon>Halosimplex</taxon>
    </lineage>
</organism>
<protein>
    <recommendedName>
        <fullName evidence="4">Transposase DDE domain-containing protein</fullName>
    </recommendedName>
</protein>
<feature type="region of interest" description="Disordered" evidence="1">
    <location>
        <begin position="127"/>
        <end position="152"/>
    </location>
</feature>
<dbReference type="AlphaFoldDB" id="A0ABD5YA32"/>
<dbReference type="Proteomes" id="UP001596432">
    <property type="component" value="Unassembled WGS sequence"/>
</dbReference>
<dbReference type="SUPFAM" id="SSF53098">
    <property type="entry name" value="Ribonuclease H-like"/>
    <property type="match status" value="1"/>
</dbReference>
<evidence type="ECO:0008006" key="4">
    <source>
        <dbReference type="Google" id="ProtNLM"/>
    </source>
</evidence>
<dbReference type="RefSeq" id="WP_274323791.1">
    <property type="nucleotide sequence ID" value="NZ_CP118158.1"/>
</dbReference>
<evidence type="ECO:0000256" key="1">
    <source>
        <dbReference type="SAM" id="MobiDB-lite"/>
    </source>
</evidence>
<gene>
    <name evidence="2" type="ORF">ACFQMA_23245</name>
</gene>
<evidence type="ECO:0000313" key="3">
    <source>
        <dbReference type="Proteomes" id="UP001596432"/>
    </source>
</evidence>